<dbReference type="RefSeq" id="WP_386048601.1">
    <property type="nucleotide sequence ID" value="NZ_JBHUIO010000011.1"/>
</dbReference>
<evidence type="ECO:0000313" key="2">
    <source>
        <dbReference type="Proteomes" id="UP001597343"/>
    </source>
</evidence>
<gene>
    <name evidence="1" type="ORF">ACFSOY_16830</name>
</gene>
<keyword evidence="2" id="KW-1185">Reference proteome</keyword>
<comment type="caution">
    <text evidence="1">The sequence shown here is derived from an EMBL/GenBank/DDBJ whole genome shotgun (WGS) entry which is preliminary data.</text>
</comment>
<protein>
    <recommendedName>
        <fullName evidence="3">Histidine kinase</fullName>
    </recommendedName>
</protein>
<proteinExistence type="predicted"/>
<organism evidence="1 2">
    <name type="scientific">Tumebacillus lipolyticus</name>
    <dbReference type="NCBI Taxonomy" id="1280370"/>
    <lineage>
        <taxon>Bacteria</taxon>
        <taxon>Bacillati</taxon>
        <taxon>Bacillota</taxon>
        <taxon>Bacilli</taxon>
        <taxon>Bacillales</taxon>
        <taxon>Alicyclobacillaceae</taxon>
        <taxon>Tumebacillus</taxon>
    </lineage>
</organism>
<sequence length="120" mass="14199">MSKAWEFVLDERLGIHLPQLSLDWLLYSRDEQEVMIEEWERIKSRIPDRVHELEAVINKKQLAAAQEEDWDTVCDLYQEIFRVASIINDLNIWKNVEQYVSPVFEAEGAGIAEEHTNREK</sequence>
<reference evidence="2" key="1">
    <citation type="journal article" date="2019" name="Int. J. Syst. Evol. Microbiol.">
        <title>The Global Catalogue of Microorganisms (GCM) 10K type strain sequencing project: providing services to taxonomists for standard genome sequencing and annotation.</title>
        <authorList>
            <consortium name="The Broad Institute Genomics Platform"/>
            <consortium name="The Broad Institute Genome Sequencing Center for Infectious Disease"/>
            <person name="Wu L."/>
            <person name="Ma J."/>
        </authorList>
    </citation>
    <scope>NUCLEOTIDE SEQUENCE [LARGE SCALE GENOMIC DNA]</scope>
    <source>
        <strain evidence="2">CGMCC 1.13574</strain>
    </source>
</reference>
<evidence type="ECO:0008006" key="3">
    <source>
        <dbReference type="Google" id="ProtNLM"/>
    </source>
</evidence>
<evidence type="ECO:0000313" key="1">
    <source>
        <dbReference type="EMBL" id="MFD2171629.1"/>
    </source>
</evidence>
<dbReference type="Proteomes" id="UP001597343">
    <property type="component" value="Unassembled WGS sequence"/>
</dbReference>
<dbReference type="EMBL" id="JBHUIO010000011">
    <property type="protein sequence ID" value="MFD2171629.1"/>
    <property type="molecule type" value="Genomic_DNA"/>
</dbReference>
<accession>A0ABW5A1Z5</accession>
<name>A0ABW5A1Z5_9BACL</name>